<evidence type="ECO:0000313" key="3">
    <source>
        <dbReference type="Proteomes" id="UP000198539"/>
    </source>
</evidence>
<dbReference type="SMART" id="SM00953">
    <property type="entry name" value="RES"/>
    <property type="match status" value="1"/>
</dbReference>
<evidence type="ECO:0000313" key="2">
    <source>
        <dbReference type="EMBL" id="SDX78173.1"/>
    </source>
</evidence>
<name>A0A1H3EHD5_9RHOB</name>
<feature type="domain" description="RES" evidence="1">
    <location>
        <begin position="40"/>
        <end position="175"/>
    </location>
</feature>
<dbReference type="Pfam" id="PF08808">
    <property type="entry name" value="RES"/>
    <property type="match status" value="1"/>
</dbReference>
<gene>
    <name evidence="2" type="ORF">SAMN04488238_12127</name>
</gene>
<evidence type="ECO:0000259" key="1">
    <source>
        <dbReference type="SMART" id="SM00953"/>
    </source>
</evidence>
<dbReference type="Proteomes" id="UP000198539">
    <property type="component" value="Unassembled WGS sequence"/>
</dbReference>
<keyword evidence="3" id="KW-1185">Reference proteome</keyword>
<protein>
    <submittedName>
        <fullName evidence="2">RES domain-containing protein</fullName>
    </submittedName>
</protein>
<accession>A0A1H3EHD5</accession>
<reference evidence="2 3" key="1">
    <citation type="submission" date="2016-10" db="EMBL/GenBank/DDBJ databases">
        <authorList>
            <person name="de Groot N.N."/>
        </authorList>
    </citation>
    <scope>NUCLEOTIDE SEQUENCE [LARGE SCALE GENOMIC DNA]</scope>
    <source>
        <strain evidence="2 3">CGMCC 1.8894</strain>
    </source>
</reference>
<feature type="non-terminal residue" evidence="2">
    <location>
        <position position="1"/>
    </location>
</feature>
<dbReference type="EMBL" id="FNOM01000021">
    <property type="protein sequence ID" value="SDX78173.1"/>
    <property type="molecule type" value="Genomic_DNA"/>
</dbReference>
<dbReference type="InterPro" id="IPR014914">
    <property type="entry name" value="RES_dom"/>
</dbReference>
<dbReference type="STRING" id="564137.SAMN04488238_12127"/>
<organism evidence="2 3">
    <name type="scientific">Roseicitreum antarcticum</name>
    <dbReference type="NCBI Taxonomy" id="564137"/>
    <lineage>
        <taxon>Bacteria</taxon>
        <taxon>Pseudomonadati</taxon>
        <taxon>Pseudomonadota</taxon>
        <taxon>Alphaproteobacteria</taxon>
        <taxon>Rhodobacterales</taxon>
        <taxon>Paracoccaceae</taxon>
        <taxon>Roseicitreum</taxon>
    </lineage>
</organism>
<proteinExistence type="predicted"/>
<sequence length="186" mass="20637">IRYHVRRTLQRVTVSETRMDRARYTEFMTLPLNPVYAREPLSGRGAELYGGRFNAKGTPALYTALDPTTALREANQVGSLQPTMLVSYAADLGPIFDTRDADAVAQYGMTKGTLADPGWRARMLDEQTVPTQDFAASLITDGFAGLLIRSFAKGTSVVDNNIILWRWTGEGCRLDVVDDEGRLSRM</sequence>
<dbReference type="AlphaFoldDB" id="A0A1H3EHD5"/>